<dbReference type="Proteomes" id="UP000550707">
    <property type="component" value="Unassembled WGS sequence"/>
</dbReference>
<dbReference type="InParanoid" id="A0A7J8BYH7"/>
<evidence type="ECO:0000313" key="1">
    <source>
        <dbReference type="EMBL" id="KAF6403651.1"/>
    </source>
</evidence>
<keyword evidence="2" id="KW-1185">Reference proteome</keyword>
<comment type="caution">
    <text evidence="1">The sequence shown here is derived from an EMBL/GenBank/DDBJ whole genome shotgun (WGS) entry which is preliminary data.</text>
</comment>
<evidence type="ECO:0000313" key="2">
    <source>
        <dbReference type="Proteomes" id="UP000550707"/>
    </source>
</evidence>
<reference evidence="1 2" key="1">
    <citation type="journal article" date="2020" name="Nature">
        <title>Six reference-quality genomes reveal evolution of bat adaptations.</title>
        <authorList>
            <person name="Jebb D."/>
            <person name="Huang Z."/>
            <person name="Pippel M."/>
            <person name="Hughes G.M."/>
            <person name="Lavrichenko K."/>
            <person name="Devanna P."/>
            <person name="Winkler S."/>
            <person name="Jermiin L.S."/>
            <person name="Skirmuntt E.C."/>
            <person name="Katzourakis A."/>
            <person name="Burkitt-Gray L."/>
            <person name="Ray D.A."/>
            <person name="Sullivan K.A.M."/>
            <person name="Roscito J.G."/>
            <person name="Kirilenko B.M."/>
            <person name="Davalos L.M."/>
            <person name="Corthals A.P."/>
            <person name="Power M.L."/>
            <person name="Jones G."/>
            <person name="Ransome R.D."/>
            <person name="Dechmann D.K.N."/>
            <person name="Locatelli A.G."/>
            <person name="Puechmaille S.J."/>
            <person name="Fedrigo O."/>
            <person name="Jarvis E.D."/>
            <person name="Hiller M."/>
            <person name="Vernes S.C."/>
            <person name="Myers E.W."/>
            <person name="Teeling E.C."/>
        </authorList>
    </citation>
    <scope>NUCLEOTIDE SEQUENCE [LARGE SCALE GENOMIC DNA]</scope>
    <source>
        <strain evidence="1">MMolMol1</strain>
        <tissue evidence="1">Muscle</tissue>
    </source>
</reference>
<sequence length="124" mass="13684">MEKRIKLRASLAGVAQWIESVTYFLKNDMQYDCILSKFKTCPAAVAQWLRINPCAKRLLGSIPGRGTCPDCGPNSQWGNMQEAANQCSLSSMSLSLSLFLPLSLKINKEALASLAQLLEHWPAV</sequence>
<dbReference type="EMBL" id="JACASF010000022">
    <property type="protein sequence ID" value="KAF6403651.1"/>
    <property type="molecule type" value="Genomic_DNA"/>
</dbReference>
<protein>
    <submittedName>
        <fullName evidence="1">Uncharacterized protein</fullName>
    </submittedName>
</protein>
<proteinExistence type="predicted"/>
<gene>
    <name evidence="1" type="ORF">HJG59_010052</name>
</gene>
<dbReference type="AlphaFoldDB" id="A0A7J8BYH7"/>
<accession>A0A7J8BYH7</accession>
<name>A0A7J8BYH7_MOLMO</name>
<organism evidence="1 2">
    <name type="scientific">Molossus molossus</name>
    <name type="common">Pallas' mastiff bat</name>
    <name type="synonym">Vespertilio molossus</name>
    <dbReference type="NCBI Taxonomy" id="27622"/>
    <lineage>
        <taxon>Eukaryota</taxon>
        <taxon>Metazoa</taxon>
        <taxon>Chordata</taxon>
        <taxon>Craniata</taxon>
        <taxon>Vertebrata</taxon>
        <taxon>Euteleostomi</taxon>
        <taxon>Mammalia</taxon>
        <taxon>Eutheria</taxon>
        <taxon>Laurasiatheria</taxon>
        <taxon>Chiroptera</taxon>
        <taxon>Yangochiroptera</taxon>
        <taxon>Molossidae</taxon>
        <taxon>Molossus</taxon>
    </lineage>
</organism>